<dbReference type="SUPFAM" id="SSF51905">
    <property type="entry name" value="FAD/NAD(P)-binding domain"/>
    <property type="match status" value="1"/>
</dbReference>
<dbReference type="PANTHER" id="PTHR10668">
    <property type="entry name" value="PHYTOENE DEHYDROGENASE"/>
    <property type="match status" value="1"/>
</dbReference>
<feature type="compositionally biased region" description="Basic residues" evidence="1">
    <location>
        <begin position="212"/>
        <end position="231"/>
    </location>
</feature>
<dbReference type="EMBL" id="JAAXLS010000042">
    <property type="protein sequence ID" value="NKQ57805.1"/>
    <property type="molecule type" value="Genomic_DNA"/>
</dbReference>
<keyword evidence="3" id="KW-1185">Reference proteome</keyword>
<proteinExistence type="predicted"/>
<dbReference type="Proteomes" id="UP000715441">
    <property type="component" value="Unassembled WGS sequence"/>
</dbReference>
<gene>
    <name evidence="2" type="ORF">HFP15_33590</name>
</gene>
<feature type="region of interest" description="Disordered" evidence="1">
    <location>
        <begin position="201"/>
        <end position="247"/>
    </location>
</feature>
<accession>A0ABX1JHB2</accession>
<dbReference type="Pfam" id="PF13450">
    <property type="entry name" value="NAD_binding_8"/>
    <property type="match status" value="1"/>
</dbReference>
<reference evidence="2 3" key="1">
    <citation type="submission" date="2020-04" db="EMBL/GenBank/DDBJ databases">
        <title>Novel species.</title>
        <authorList>
            <person name="Teo W.F.A."/>
            <person name="Lipun K."/>
            <person name="Srisuk N."/>
            <person name="Duangmal K."/>
        </authorList>
    </citation>
    <scope>NUCLEOTIDE SEQUENCE [LARGE SCALE GENOMIC DNA]</scope>
    <source>
        <strain evidence="2 3">K13G38</strain>
    </source>
</reference>
<dbReference type="InterPro" id="IPR036188">
    <property type="entry name" value="FAD/NAD-bd_sf"/>
</dbReference>
<sequence>MNGVEAADAVVVGAGPNGLVAANLLADAGWDVTVLEAARRPGGSVRSEELTQPGFVNDVCSAFYPLGAASPILTGLGLDRYGLRWSHAPAVLAHLLPDDRCALLSRDLDRTAASVAGFARGDGDAWRQQYDGYARLRDDLLDALFTPFPPVRPGLRLLRRHGGAEMLRFARMTTMSTQAFGEDLFAGEGARLLLAGNAMHADLGPGHGGGAPRRRRPRRARGQRRPRRARRERLPAGRARPAGSCIS</sequence>
<organism evidence="2 3">
    <name type="scientific">Amycolatopsis acididurans</name>
    <dbReference type="NCBI Taxonomy" id="2724524"/>
    <lineage>
        <taxon>Bacteria</taxon>
        <taxon>Bacillati</taxon>
        <taxon>Actinomycetota</taxon>
        <taxon>Actinomycetes</taxon>
        <taxon>Pseudonocardiales</taxon>
        <taxon>Pseudonocardiaceae</taxon>
        <taxon>Amycolatopsis</taxon>
    </lineage>
</organism>
<dbReference type="PANTHER" id="PTHR10668:SF105">
    <property type="entry name" value="DEHYDROGENASE-RELATED"/>
    <property type="match status" value="1"/>
</dbReference>
<name>A0ABX1JHB2_9PSEU</name>
<feature type="compositionally biased region" description="Low complexity" evidence="1">
    <location>
        <begin position="236"/>
        <end position="247"/>
    </location>
</feature>
<comment type="caution">
    <text evidence="2">The sequence shown here is derived from an EMBL/GenBank/DDBJ whole genome shotgun (WGS) entry which is preliminary data.</text>
</comment>
<protein>
    <submittedName>
        <fullName evidence="2">NAD(P)/FAD-dependent oxidoreductase</fullName>
    </submittedName>
</protein>
<evidence type="ECO:0000313" key="2">
    <source>
        <dbReference type="EMBL" id="NKQ57805.1"/>
    </source>
</evidence>
<dbReference type="Gene3D" id="3.50.50.60">
    <property type="entry name" value="FAD/NAD(P)-binding domain"/>
    <property type="match status" value="1"/>
</dbReference>
<evidence type="ECO:0000256" key="1">
    <source>
        <dbReference type="SAM" id="MobiDB-lite"/>
    </source>
</evidence>
<evidence type="ECO:0000313" key="3">
    <source>
        <dbReference type="Proteomes" id="UP000715441"/>
    </source>
</evidence>